<dbReference type="RefSeq" id="WP_227734022.1">
    <property type="nucleotide sequence ID" value="NZ_JAJEPV010000076.1"/>
</dbReference>
<keyword evidence="4" id="KW-1185">Reference proteome</keyword>
<comment type="caution">
    <text evidence="3">The sequence shown here is derived from an EMBL/GenBank/DDBJ whole genome shotgun (WGS) entry which is preliminary data.</text>
</comment>
<dbReference type="Proteomes" id="UP001197795">
    <property type="component" value="Unassembled WGS sequence"/>
</dbReference>
<evidence type="ECO:0000256" key="2">
    <source>
        <dbReference type="SAM" id="Phobius"/>
    </source>
</evidence>
<accession>A0AAE3A571</accession>
<gene>
    <name evidence="3" type="ORF">LKD75_17450</name>
</gene>
<feature type="compositionally biased region" description="Basic and acidic residues" evidence="1">
    <location>
        <begin position="201"/>
        <end position="210"/>
    </location>
</feature>
<sequence>MKDMSDCNKNNNQDVNLKEEKLFRAMSGVDEDLLLRSEQIRNSGRVHKFPMRYVTRIAAACLCFVVAGVLYMTMSSTKMADSTGNADTAAPQMAYGITEDQEIQEEAVDAARSGDTAGAENEIQSVAAMAEEEAAMPEGEAAEDSANMAEMTDSASTDSGQQAASGNSIDGQKQSGLESALSVSGNESSQDSTEAAPEEDGILKKKERQLPKKMTVKGQ</sequence>
<protein>
    <submittedName>
        <fullName evidence="3">Uncharacterized protein</fullName>
    </submittedName>
</protein>
<feature type="region of interest" description="Disordered" evidence="1">
    <location>
        <begin position="132"/>
        <end position="219"/>
    </location>
</feature>
<keyword evidence="2" id="KW-0472">Membrane</keyword>
<evidence type="ECO:0000313" key="3">
    <source>
        <dbReference type="EMBL" id="MCC2121343.1"/>
    </source>
</evidence>
<evidence type="ECO:0000256" key="1">
    <source>
        <dbReference type="SAM" id="MobiDB-lite"/>
    </source>
</evidence>
<evidence type="ECO:0000313" key="4">
    <source>
        <dbReference type="Proteomes" id="UP001197795"/>
    </source>
</evidence>
<feature type="transmembrane region" description="Helical" evidence="2">
    <location>
        <begin position="53"/>
        <end position="74"/>
    </location>
</feature>
<reference evidence="3 4" key="1">
    <citation type="submission" date="2021-10" db="EMBL/GenBank/DDBJ databases">
        <title>Anaerobic single-cell dispensing facilitates the cultivation of human gut bacteria.</title>
        <authorList>
            <person name="Afrizal A."/>
        </authorList>
    </citation>
    <scope>NUCLEOTIDE SEQUENCE [LARGE SCALE GENOMIC DNA]</scope>
    <source>
        <strain evidence="3 4">CLA-AA-H273</strain>
    </source>
</reference>
<keyword evidence="2" id="KW-0812">Transmembrane</keyword>
<proteinExistence type="predicted"/>
<dbReference type="AlphaFoldDB" id="A0AAE3A571"/>
<feature type="compositionally biased region" description="Acidic residues" evidence="1">
    <location>
        <begin position="132"/>
        <end position="143"/>
    </location>
</feature>
<keyword evidence="2" id="KW-1133">Transmembrane helix</keyword>
<dbReference type="EMBL" id="JAJEPV010000076">
    <property type="protein sequence ID" value="MCC2121343.1"/>
    <property type="molecule type" value="Genomic_DNA"/>
</dbReference>
<organism evidence="3 4">
    <name type="scientific">Waltera acetigignens</name>
    <dbReference type="NCBI Taxonomy" id="2981769"/>
    <lineage>
        <taxon>Bacteria</taxon>
        <taxon>Bacillati</taxon>
        <taxon>Bacillota</taxon>
        <taxon>Clostridia</taxon>
        <taxon>Lachnospirales</taxon>
        <taxon>Lachnospiraceae</taxon>
        <taxon>Waltera</taxon>
    </lineage>
</organism>
<name>A0AAE3A571_9FIRM</name>
<feature type="compositionally biased region" description="Polar residues" evidence="1">
    <location>
        <begin position="153"/>
        <end position="193"/>
    </location>
</feature>